<dbReference type="PROSITE" id="PS50885">
    <property type="entry name" value="HAMP"/>
    <property type="match status" value="1"/>
</dbReference>
<evidence type="ECO:0000256" key="6">
    <source>
        <dbReference type="ARBA" id="ARBA00022692"/>
    </source>
</evidence>
<dbReference type="InterPro" id="IPR003660">
    <property type="entry name" value="HAMP_dom"/>
</dbReference>
<keyword evidence="5" id="KW-0808">Transferase</keyword>
<proteinExistence type="predicted"/>
<dbReference type="InParanoid" id="A0A4R6QT86"/>
<dbReference type="InterPro" id="IPR036097">
    <property type="entry name" value="HisK_dim/P_sf"/>
</dbReference>
<dbReference type="EMBL" id="SNXS01000001">
    <property type="protein sequence ID" value="TDP74774.1"/>
    <property type="molecule type" value="Genomic_DNA"/>
</dbReference>
<feature type="domain" description="Histidine kinase" evidence="12">
    <location>
        <begin position="253"/>
        <end position="469"/>
    </location>
</feature>
<dbReference type="InterPro" id="IPR003661">
    <property type="entry name" value="HisK_dim/P_dom"/>
</dbReference>
<dbReference type="AlphaFoldDB" id="A0A4R6QT86"/>
<dbReference type="Gene3D" id="6.10.340.10">
    <property type="match status" value="1"/>
</dbReference>
<dbReference type="InterPro" id="IPR005467">
    <property type="entry name" value="His_kinase_dom"/>
</dbReference>
<sequence>MSAVASGVSAGLRRLPLRTRLLSALGLSLTLVLGAALLLDLRGAERLADQAFDQALLNTATALAARLEIDTDNDLEADLPVSAQALLQADPLDRLYIAIFDGPGKLVWGDARLAPHAGAGSDSLSTAGSASLDQQPVRVLVLRRQGPGQRGVIVVAETLNKRGDARAQMQMRSLRLGLAMLVAALLGLYLSTRSVLAPLERFTRNITGRAHRDLRPFEVEQSGAEVAALAQALNLLMARLRDSAHAQQAFIGDAAHQLRTPIAALSLQLEMAMQDHATTPNGPAHDQFLQRLQTMQVLVARLQHMVQRVLSLSRSSSEAGSNQAPATVDLADVAEACAGLFVDRARQAGIDLGFELLPAVVVGWEDELQELLSNLIDNALSHGGGRVTVRTRDLAPGALLEVEDEGPGFDADLAATVFERHRRGPDSSGAGLGLSIARAIAEHHGAQLTLQARDDGTGAVARLVFGPPLKT</sequence>
<comment type="catalytic activity">
    <reaction evidence="1">
        <text>ATP + protein L-histidine = ADP + protein N-phospho-L-histidine.</text>
        <dbReference type="EC" id="2.7.13.3"/>
    </reaction>
</comment>
<evidence type="ECO:0000259" key="13">
    <source>
        <dbReference type="PROSITE" id="PS50885"/>
    </source>
</evidence>
<accession>A0A4R6QT86</accession>
<keyword evidence="6 11" id="KW-0812">Transmembrane</keyword>
<dbReference type="Pfam" id="PF00512">
    <property type="entry name" value="HisKA"/>
    <property type="match status" value="1"/>
</dbReference>
<organism evidence="14 15">
    <name type="scientific">Roseateles toxinivorans</name>
    <dbReference type="NCBI Taxonomy" id="270368"/>
    <lineage>
        <taxon>Bacteria</taxon>
        <taxon>Pseudomonadati</taxon>
        <taxon>Pseudomonadota</taxon>
        <taxon>Betaproteobacteria</taxon>
        <taxon>Burkholderiales</taxon>
        <taxon>Sphaerotilaceae</taxon>
        <taxon>Roseateles</taxon>
    </lineage>
</organism>
<evidence type="ECO:0000313" key="14">
    <source>
        <dbReference type="EMBL" id="TDP74774.1"/>
    </source>
</evidence>
<dbReference type="Gene3D" id="1.10.287.130">
    <property type="match status" value="1"/>
</dbReference>
<dbReference type="OrthoDB" id="8554694at2"/>
<feature type="transmembrane region" description="Helical" evidence="11">
    <location>
        <begin position="176"/>
        <end position="196"/>
    </location>
</feature>
<dbReference type="Pfam" id="PF08521">
    <property type="entry name" value="2CSK_N"/>
    <property type="match status" value="1"/>
</dbReference>
<dbReference type="InterPro" id="IPR050428">
    <property type="entry name" value="TCS_sensor_his_kinase"/>
</dbReference>
<keyword evidence="10 11" id="KW-0472">Membrane</keyword>
<dbReference type="CDD" id="cd00075">
    <property type="entry name" value="HATPase"/>
    <property type="match status" value="1"/>
</dbReference>
<evidence type="ECO:0000256" key="10">
    <source>
        <dbReference type="ARBA" id="ARBA00023136"/>
    </source>
</evidence>
<evidence type="ECO:0000256" key="9">
    <source>
        <dbReference type="ARBA" id="ARBA00023012"/>
    </source>
</evidence>
<dbReference type="GO" id="GO:0000155">
    <property type="term" value="F:phosphorelay sensor kinase activity"/>
    <property type="evidence" value="ECO:0007669"/>
    <property type="project" value="InterPro"/>
</dbReference>
<keyword evidence="8 11" id="KW-1133">Transmembrane helix</keyword>
<comment type="subcellular location">
    <subcellularLocation>
        <location evidence="2">Membrane</location>
    </subcellularLocation>
</comment>
<dbReference type="PROSITE" id="PS50109">
    <property type="entry name" value="HIS_KIN"/>
    <property type="match status" value="1"/>
</dbReference>
<evidence type="ECO:0000259" key="12">
    <source>
        <dbReference type="PROSITE" id="PS50109"/>
    </source>
</evidence>
<name>A0A4R6QT86_9BURK</name>
<dbReference type="SMART" id="SM00387">
    <property type="entry name" value="HATPase_c"/>
    <property type="match status" value="1"/>
</dbReference>
<dbReference type="SMART" id="SM00388">
    <property type="entry name" value="HisKA"/>
    <property type="match status" value="1"/>
</dbReference>
<dbReference type="PANTHER" id="PTHR45436">
    <property type="entry name" value="SENSOR HISTIDINE KINASE YKOH"/>
    <property type="match status" value="1"/>
</dbReference>
<evidence type="ECO:0000256" key="3">
    <source>
        <dbReference type="ARBA" id="ARBA00012438"/>
    </source>
</evidence>
<dbReference type="GO" id="GO:0005886">
    <property type="term" value="C:plasma membrane"/>
    <property type="evidence" value="ECO:0007669"/>
    <property type="project" value="TreeGrafter"/>
</dbReference>
<reference evidence="14 15" key="1">
    <citation type="submission" date="2019-03" db="EMBL/GenBank/DDBJ databases">
        <title>Genomic Encyclopedia of Type Strains, Phase IV (KMG-IV): sequencing the most valuable type-strain genomes for metagenomic binning, comparative biology and taxonomic classification.</title>
        <authorList>
            <person name="Goeker M."/>
        </authorList>
    </citation>
    <scope>NUCLEOTIDE SEQUENCE [LARGE SCALE GENOMIC DNA]</scope>
    <source>
        <strain evidence="14 15">DSM 16998</strain>
    </source>
</reference>
<dbReference type="InterPro" id="IPR013727">
    <property type="entry name" value="2CSK_N"/>
</dbReference>
<dbReference type="SUPFAM" id="SSF55874">
    <property type="entry name" value="ATPase domain of HSP90 chaperone/DNA topoisomerase II/histidine kinase"/>
    <property type="match status" value="1"/>
</dbReference>
<evidence type="ECO:0000256" key="4">
    <source>
        <dbReference type="ARBA" id="ARBA00022553"/>
    </source>
</evidence>
<evidence type="ECO:0000256" key="5">
    <source>
        <dbReference type="ARBA" id="ARBA00022679"/>
    </source>
</evidence>
<dbReference type="Proteomes" id="UP000295361">
    <property type="component" value="Unassembled WGS sequence"/>
</dbReference>
<dbReference type="Gene3D" id="3.30.565.10">
    <property type="entry name" value="Histidine kinase-like ATPase, C-terminal domain"/>
    <property type="match status" value="1"/>
</dbReference>
<evidence type="ECO:0000256" key="1">
    <source>
        <dbReference type="ARBA" id="ARBA00000085"/>
    </source>
</evidence>
<dbReference type="RefSeq" id="WP_133699379.1">
    <property type="nucleotide sequence ID" value="NZ_SNXS01000001.1"/>
</dbReference>
<keyword evidence="4" id="KW-0597">Phosphoprotein</keyword>
<keyword evidence="7 14" id="KW-0418">Kinase</keyword>
<dbReference type="Pfam" id="PF02518">
    <property type="entry name" value="HATPase_c"/>
    <property type="match status" value="1"/>
</dbReference>
<dbReference type="CDD" id="cd00082">
    <property type="entry name" value="HisKA"/>
    <property type="match status" value="1"/>
</dbReference>
<feature type="transmembrane region" description="Helical" evidence="11">
    <location>
        <begin position="20"/>
        <end position="39"/>
    </location>
</feature>
<evidence type="ECO:0000256" key="11">
    <source>
        <dbReference type="SAM" id="Phobius"/>
    </source>
</evidence>
<evidence type="ECO:0000313" key="15">
    <source>
        <dbReference type="Proteomes" id="UP000295361"/>
    </source>
</evidence>
<feature type="domain" description="HAMP" evidence="13">
    <location>
        <begin position="193"/>
        <end position="245"/>
    </location>
</feature>
<keyword evidence="9" id="KW-0902">Two-component regulatory system</keyword>
<dbReference type="InterPro" id="IPR036890">
    <property type="entry name" value="HATPase_C_sf"/>
</dbReference>
<dbReference type="InterPro" id="IPR004358">
    <property type="entry name" value="Sig_transdc_His_kin-like_C"/>
</dbReference>
<protein>
    <recommendedName>
        <fullName evidence="3">histidine kinase</fullName>
        <ecNumber evidence="3">2.7.13.3</ecNumber>
    </recommendedName>
</protein>
<evidence type="ECO:0000256" key="7">
    <source>
        <dbReference type="ARBA" id="ARBA00022777"/>
    </source>
</evidence>
<dbReference type="PRINTS" id="PR00344">
    <property type="entry name" value="BCTRLSENSOR"/>
</dbReference>
<evidence type="ECO:0000256" key="8">
    <source>
        <dbReference type="ARBA" id="ARBA00022989"/>
    </source>
</evidence>
<dbReference type="EC" id="2.7.13.3" evidence="3"/>
<gene>
    <name evidence="14" type="ORF">DES47_101840</name>
</gene>
<dbReference type="SUPFAM" id="SSF47384">
    <property type="entry name" value="Homodimeric domain of signal transducing histidine kinase"/>
    <property type="match status" value="1"/>
</dbReference>
<dbReference type="InterPro" id="IPR003594">
    <property type="entry name" value="HATPase_dom"/>
</dbReference>
<evidence type="ECO:0000256" key="2">
    <source>
        <dbReference type="ARBA" id="ARBA00004370"/>
    </source>
</evidence>
<keyword evidence="15" id="KW-1185">Reference proteome</keyword>
<dbReference type="PANTHER" id="PTHR45436:SF1">
    <property type="entry name" value="SENSOR PROTEIN QSEC"/>
    <property type="match status" value="1"/>
</dbReference>
<comment type="caution">
    <text evidence="14">The sequence shown here is derived from an EMBL/GenBank/DDBJ whole genome shotgun (WGS) entry which is preliminary data.</text>
</comment>